<dbReference type="GO" id="GO:0009507">
    <property type="term" value="C:chloroplast"/>
    <property type="evidence" value="ECO:0007669"/>
    <property type="project" value="UniProtKB-SubCell"/>
</dbReference>
<keyword evidence="4" id="KW-0934">Plastid</keyword>
<feature type="signal peptide" evidence="5">
    <location>
        <begin position="1"/>
        <end position="16"/>
    </location>
</feature>
<keyword evidence="3" id="KW-0150">Chloroplast</keyword>
<comment type="subcellular location">
    <subcellularLocation>
        <location evidence="1">Plastid</location>
        <location evidence="1">Chloroplast</location>
    </subcellularLocation>
</comment>
<evidence type="ECO:0000256" key="1">
    <source>
        <dbReference type="ARBA" id="ARBA00004229"/>
    </source>
</evidence>
<dbReference type="Gene3D" id="1.10.3460.10">
    <property type="entry name" value="Chlorophyll a/b binding protein domain"/>
    <property type="match status" value="1"/>
</dbReference>
<evidence type="ECO:0000256" key="2">
    <source>
        <dbReference type="ARBA" id="ARBA00005933"/>
    </source>
</evidence>
<dbReference type="EMBL" id="HBGS01058205">
    <property type="protein sequence ID" value="CAD9483545.1"/>
    <property type="molecule type" value="Transcribed_RNA"/>
</dbReference>
<evidence type="ECO:0000256" key="4">
    <source>
        <dbReference type="ARBA" id="ARBA00022640"/>
    </source>
</evidence>
<evidence type="ECO:0000256" key="5">
    <source>
        <dbReference type="SAM" id="SignalP"/>
    </source>
</evidence>
<evidence type="ECO:0000313" key="6">
    <source>
        <dbReference type="EMBL" id="CAD9483545.1"/>
    </source>
</evidence>
<name>A0A7S2MHN0_9STRA</name>
<comment type="similarity">
    <text evidence="2">Belongs to the fucoxanthin chlorophyll protein family.</text>
</comment>
<dbReference type="SUPFAM" id="SSF103511">
    <property type="entry name" value="Chlorophyll a-b binding protein"/>
    <property type="match status" value="1"/>
</dbReference>
<gene>
    <name evidence="6" type="ORF">DSPE1174_LOCUS30365</name>
</gene>
<accession>A0A7S2MHN0</accession>
<keyword evidence="5" id="KW-0732">Signal</keyword>
<organism evidence="6">
    <name type="scientific">Octactis speculum</name>
    <dbReference type="NCBI Taxonomy" id="3111310"/>
    <lineage>
        <taxon>Eukaryota</taxon>
        <taxon>Sar</taxon>
        <taxon>Stramenopiles</taxon>
        <taxon>Ochrophyta</taxon>
        <taxon>Dictyochophyceae</taxon>
        <taxon>Dictyochales</taxon>
        <taxon>Dictyochaceae</taxon>
        <taxon>Octactis</taxon>
    </lineage>
</organism>
<protein>
    <submittedName>
        <fullName evidence="6">Uncharacterized protein</fullName>
    </submittedName>
</protein>
<sequence>MKVAAALAFLVSGASAFTAPNSFAGRAIQVQQNSKVAQRQTAKLEMSVFTDATTEFANDYPMMAKYGWGPSTKAERWNGRHAMFGWFAIVCTGYCQAHHLIPDADKLLDLKEWGTLATISGKATISNERAIILIAHVHALMVSVCATMAPMMDTLLLEPGEADEPAAGVFPPFETGLTSAAELWNGRMAMMGLITASSYSLMTGTSFLNTVDLWLGGLLFKV</sequence>
<evidence type="ECO:0000256" key="3">
    <source>
        <dbReference type="ARBA" id="ARBA00022528"/>
    </source>
</evidence>
<dbReference type="InterPro" id="IPR022796">
    <property type="entry name" value="Chloroa_b-bind"/>
</dbReference>
<dbReference type="Pfam" id="PF00504">
    <property type="entry name" value="Chloroa_b-bind"/>
    <property type="match status" value="1"/>
</dbReference>
<dbReference type="AlphaFoldDB" id="A0A7S2MHN0"/>
<reference evidence="6" key="1">
    <citation type="submission" date="2021-01" db="EMBL/GenBank/DDBJ databases">
        <authorList>
            <person name="Corre E."/>
            <person name="Pelletier E."/>
            <person name="Niang G."/>
            <person name="Scheremetjew M."/>
            <person name="Finn R."/>
            <person name="Kale V."/>
            <person name="Holt S."/>
            <person name="Cochrane G."/>
            <person name="Meng A."/>
            <person name="Brown T."/>
            <person name="Cohen L."/>
        </authorList>
    </citation>
    <scope>NUCLEOTIDE SEQUENCE</scope>
    <source>
        <strain evidence="6">CCMP1381</strain>
    </source>
</reference>
<proteinExistence type="inferred from homology"/>
<feature type="chain" id="PRO_5031277690" evidence="5">
    <location>
        <begin position="17"/>
        <end position="222"/>
    </location>
</feature>